<sequence>SPHIILAGDGATKFARIMGHGFHDPETEKSRAVRQKTLEKLDDPSNQEDGIAGFRKLVNAKNYLSTDTVGAVTRVSGRFAGAVSTGGSSPMLRGRVGDVPIPGAGIYVGDEGAVVATGVGEEIIKRILCHRVYMRIIEDSLLDVLREEISCFAHPVGLIAVNRKEHA</sequence>
<organism evidence="1">
    <name type="scientific">mine drainage metagenome</name>
    <dbReference type="NCBI Taxonomy" id="410659"/>
    <lineage>
        <taxon>unclassified sequences</taxon>
        <taxon>metagenomes</taxon>
        <taxon>ecological metagenomes</taxon>
    </lineage>
</organism>
<dbReference type="Gene3D" id="3.60.20.30">
    <property type="entry name" value="(Glycosyl)asparaginase"/>
    <property type="match status" value="1"/>
</dbReference>
<proteinExistence type="predicted"/>
<keyword evidence="1" id="KW-0378">Hydrolase</keyword>
<dbReference type="PANTHER" id="PTHR10188:SF13">
    <property type="entry name" value="ISOASPARTYL PEPTIDASE_L-ASPARAGINASE 2-RELATED"/>
    <property type="match status" value="1"/>
</dbReference>
<dbReference type="InterPro" id="IPR000246">
    <property type="entry name" value="Peptidase_T2"/>
</dbReference>
<reference evidence="1" key="1">
    <citation type="submission" date="2013-08" db="EMBL/GenBank/DDBJ databases">
        <authorList>
            <person name="Mendez C."/>
            <person name="Richter M."/>
            <person name="Ferrer M."/>
            <person name="Sanchez J."/>
        </authorList>
    </citation>
    <scope>NUCLEOTIDE SEQUENCE</scope>
</reference>
<dbReference type="Pfam" id="PF01112">
    <property type="entry name" value="Asparaginase_2"/>
    <property type="match status" value="1"/>
</dbReference>
<feature type="non-terminal residue" evidence="1">
    <location>
        <position position="1"/>
    </location>
</feature>
<name>T0ZBJ9_9ZZZZ</name>
<dbReference type="SUPFAM" id="SSF56235">
    <property type="entry name" value="N-terminal nucleophile aminohydrolases (Ntn hydrolases)"/>
    <property type="match status" value="1"/>
</dbReference>
<dbReference type="EC" id="3.-.-.-" evidence="1"/>
<feature type="non-terminal residue" evidence="1">
    <location>
        <position position="167"/>
    </location>
</feature>
<dbReference type="PANTHER" id="PTHR10188">
    <property type="entry name" value="L-ASPARAGINASE"/>
    <property type="match status" value="1"/>
</dbReference>
<comment type="caution">
    <text evidence="1">The sequence shown here is derived from an EMBL/GenBank/DDBJ whole genome shotgun (WGS) entry which is preliminary data.</text>
</comment>
<dbReference type="AlphaFoldDB" id="T0ZBJ9"/>
<dbReference type="InterPro" id="IPR029055">
    <property type="entry name" value="Ntn_hydrolases_N"/>
</dbReference>
<evidence type="ECO:0000313" key="1">
    <source>
        <dbReference type="EMBL" id="EQD45376.1"/>
    </source>
</evidence>
<reference evidence="1" key="2">
    <citation type="journal article" date="2014" name="ISME J.">
        <title>Microbial stratification in low pH oxic and suboxic macroscopic growths along an acid mine drainage.</title>
        <authorList>
            <person name="Mendez-Garcia C."/>
            <person name="Mesa V."/>
            <person name="Sprenger R.R."/>
            <person name="Richter M."/>
            <person name="Diez M.S."/>
            <person name="Solano J."/>
            <person name="Bargiela R."/>
            <person name="Golyshina O.V."/>
            <person name="Manteca A."/>
            <person name="Ramos J.L."/>
            <person name="Gallego J.R."/>
            <person name="Llorente I."/>
            <person name="Martins Dos Santos V.A."/>
            <person name="Jensen O.N."/>
            <person name="Pelaez A.I."/>
            <person name="Sanchez J."/>
            <person name="Ferrer M."/>
        </authorList>
    </citation>
    <scope>NUCLEOTIDE SEQUENCE</scope>
</reference>
<gene>
    <name evidence="1" type="ORF">B1B_13082</name>
</gene>
<accession>T0ZBJ9</accession>
<dbReference type="GO" id="GO:0016787">
    <property type="term" value="F:hydrolase activity"/>
    <property type="evidence" value="ECO:0007669"/>
    <property type="project" value="UniProtKB-KW"/>
</dbReference>
<protein>
    <submittedName>
        <fullName evidence="1">Peptidase T2, asparaginase 2</fullName>
        <ecNumber evidence="1">3.-.-.-</ecNumber>
    </submittedName>
</protein>
<dbReference type="EMBL" id="AUZY01008603">
    <property type="protein sequence ID" value="EQD45376.1"/>
    <property type="molecule type" value="Genomic_DNA"/>
</dbReference>